<accession>A0A195D3G9</accession>
<evidence type="ECO:0000313" key="2">
    <source>
        <dbReference type="Proteomes" id="UP000078542"/>
    </source>
</evidence>
<organism evidence="1 2">
    <name type="scientific">Cyphomyrmex costatus</name>
    <dbReference type="NCBI Taxonomy" id="456900"/>
    <lineage>
        <taxon>Eukaryota</taxon>
        <taxon>Metazoa</taxon>
        <taxon>Ecdysozoa</taxon>
        <taxon>Arthropoda</taxon>
        <taxon>Hexapoda</taxon>
        <taxon>Insecta</taxon>
        <taxon>Pterygota</taxon>
        <taxon>Neoptera</taxon>
        <taxon>Endopterygota</taxon>
        <taxon>Hymenoptera</taxon>
        <taxon>Apocrita</taxon>
        <taxon>Aculeata</taxon>
        <taxon>Formicoidea</taxon>
        <taxon>Formicidae</taxon>
        <taxon>Myrmicinae</taxon>
        <taxon>Cyphomyrmex</taxon>
    </lineage>
</organism>
<protein>
    <submittedName>
        <fullName evidence="1">Uncharacterized protein</fullName>
    </submittedName>
</protein>
<dbReference type="EMBL" id="KQ976885">
    <property type="protein sequence ID" value="KYN07448.1"/>
    <property type="molecule type" value="Genomic_DNA"/>
</dbReference>
<dbReference type="AlphaFoldDB" id="A0A195D3G9"/>
<evidence type="ECO:0000313" key="1">
    <source>
        <dbReference type="EMBL" id="KYN07448.1"/>
    </source>
</evidence>
<sequence>MSIKACSERLLRPHLISSLLCYRAGCTFGTAATDTATGCVIALITEVMEWQHVKQNYVPHNSCGLINLFRPMSSTARFTSFTNMATEDLRVSQISIRGEFVRMKRVNCGKLHSREHDIEKETKS</sequence>
<dbReference type="Proteomes" id="UP000078542">
    <property type="component" value="Unassembled WGS sequence"/>
</dbReference>
<gene>
    <name evidence="1" type="ORF">ALC62_01650</name>
</gene>
<reference evidence="1 2" key="1">
    <citation type="submission" date="2016-03" db="EMBL/GenBank/DDBJ databases">
        <title>Cyphomyrmex costatus WGS genome.</title>
        <authorList>
            <person name="Nygaard S."/>
            <person name="Hu H."/>
            <person name="Boomsma J."/>
            <person name="Zhang G."/>
        </authorList>
    </citation>
    <scope>NUCLEOTIDE SEQUENCE [LARGE SCALE GENOMIC DNA]</scope>
    <source>
        <strain evidence="1">MS0001</strain>
        <tissue evidence="1">Whole body</tissue>
    </source>
</reference>
<keyword evidence="2" id="KW-1185">Reference proteome</keyword>
<name>A0A195D3G9_9HYME</name>
<proteinExistence type="predicted"/>